<comment type="similarity">
    <text evidence="1 5">Belongs to the DNA glycosylase MPG family.</text>
</comment>
<protein>
    <recommendedName>
        <fullName evidence="5">Putative 3-methyladenine DNA glycosylase</fullName>
        <ecNumber evidence="5">3.2.2.-</ecNumber>
    </recommendedName>
</protein>
<dbReference type="STRING" id="1497020.DO97_11340"/>
<keyword evidence="7" id="KW-1185">Reference proteome</keyword>
<dbReference type="PANTHER" id="PTHR10429">
    <property type="entry name" value="DNA-3-METHYLADENINE GLYCOSYLASE"/>
    <property type="match status" value="1"/>
</dbReference>
<gene>
    <name evidence="6" type="ORF">DO97_11340</name>
</gene>
<dbReference type="EC" id="3.2.2.-" evidence="5"/>
<dbReference type="CDD" id="cd00540">
    <property type="entry name" value="AAG"/>
    <property type="match status" value="1"/>
</dbReference>
<accession>A0A098TJE0</accession>
<dbReference type="InterPro" id="IPR003180">
    <property type="entry name" value="MPG"/>
</dbReference>
<evidence type="ECO:0000256" key="2">
    <source>
        <dbReference type="ARBA" id="ARBA00022763"/>
    </source>
</evidence>
<keyword evidence="2 5" id="KW-0227">DNA damage</keyword>
<comment type="caution">
    <text evidence="6">The sequence shown here is derived from an EMBL/GenBank/DDBJ whole genome shotgun (WGS) entry which is preliminary data.</text>
</comment>
<dbReference type="NCBIfam" id="TIGR00567">
    <property type="entry name" value="3mg"/>
    <property type="match status" value="1"/>
</dbReference>
<evidence type="ECO:0000256" key="3">
    <source>
        <dbReference type="ARBA" id="ARBA00022801"/>
    </source>
</evidence>
<reference evidence="6 7" key="1">
    <citation type="journal article" date="2014" name="Mol. Ecol.">
        <title>Evolution of Synechococcus.</title>
        <authorList>
            <person name="Dvorak P."/>
            <person name="Casamatta D."/>
            <person name="Hasler P."/>
            <person name="Poulickova A."/>
            <person name="Ondrej V."/>
            <person name="Sanges R."/>
        </authorList>
    </citation>
    <scope>NUCLEOTIDE SEQUENCE [LARGE SCALE GENOMIC DNA]</scope>
    <source>
        <strain evidence="6 7">CAUP A 1101</strain>
    </source>
</reference>
<evidence type="ECO:0000256" key="1">
    <source>
        <dbReference type="ARBA" id="ARBA00009232"/>
    </source>
</evidence>
<dbReference type="InterPro" id="IPR036995">
    <property type="entry name" value="MPG_sf"/>
</dbReference>
<dbReference type="InterPro" id="IPR011034">
    <property type="entry name" value="Formyl_transferase-like_C_sf"/>
</dbReference>
<keyword evidence="3 5" id="KW-0378">Hydrolase</keyword>
<evidence type="ECO:0000313" key="6">
    <source>
        <dbReference type="EMBL" id="KGF72226.1"/>
    </source>
</evidence>
<sequence>MNCPAASPVIEPEWLSRPAPEVAPDLVGCTLVRQFADGNVLRGVIVETEAYAPGDPAFHAYRGRSPRNWIVFEQAGHAYVYLIYGMYHCFNVVTDRTGIPSAVLIRALQLETPPPGIDLPPAQLHRVAAGPGKLCRVLQIDLTDNAQVLQPGGRFWLEHRLPAMQELLEQQPLHLVQTTRIGLTKGVDTPWRWYLKQSPAVSKP</sequence>
<dbReference type="OrthoDB" id="9794313at2"/>
<dbReference type="Pfam" id="PF02245">
    <property type="entry name" value="Pur_DNA_glyco"/>
    <property type="match status" value="1"/>
</dbReference>
<organism evidence="6 7">
    <name type="scientific">Neosynechococcus sphagnicola sy1</name>
    <dbReference type="NCBI Taxonomy" id="1497020"/>
    <lineage>
        <taxon>Bacteria</taxon>
        <taxon>Bacillati</taxon>
        <taxon>Cyanobacteriota</taxon>
        <taxon>Cyanophyceae</taxon>
        <taxon>Neosynechococcales</taxon>
        <taxon>Neosynechococcaceae</taxon>
        <taxon>Neosynechococcus</taxon>
    </lineage>
</organism>
<dbReference type="AlphaFoldDB" id="A0A098TJE0"/>
<dbReference type="Gene3D" id="3.10.300.10">
    <property type="entry name" value="Methylpurine-DNA glycosylase (MPG)"/>
    <property type="match status" value="1"/>
</dbReference>
<evidence type="ECO:0000256" key="5">
    <source>
        <dbReference type="HAMAP-Rule" id="MF_00527"/>
    </source>
</evidence>
<evidence type="ECO:0000313" key="7">
    <source>
        <dbReference type="Proteomes" id="UP000030170"/>
    </source>
</evidence>
<dbReference type="RefSeq" id="WP_036534467.1">
    <property type="nucleotide sequence ID" value="NZ_JJML01000033.1"/>
</dbReference>
<proteinExistence type="inferred from homology"/>
<name>A0A098TJE0_9CYAN</name>
<dbReference type="HAMAP" id="MF_00527">
    <property type="entry name" value="3MGH"/>
    <property type="match status" value="1"/>
</dbReference>
<dbReference type="Proteomes" id="UP000030170">
    <property type="component" value="Unassembled WGS sequence"/>
</dbReference>
<dbReference type="GO" id="GO:0003677">
    <property type="term" value="F:DNA binding"/>
    <property type="evidence" value="ECO:0007669"/>
    <property type="project" value="InterPro"/>
</dbReference>
<dbReference type="PANTHER" id="PTHR10429:SF0">
    <property type="entry name" value="DNA-3-METHYLADENINE GLYCOSYLASE"/>
    <property type="match status" value="1"/>
</dbReference>
<evidence type="ECO:0000256" key="4">
    <source>
        <dbReference type="ARBA" id="ARBA00023204"/>
    </source>
</evidence>
<dbReference type="GO" id="GO:0003905">
    <property type="term" value="F:alkylbase DNA N-glycosylase activity"/>
    <property type="evidence" value="ECO:0007669"/>
    <property type="project" value="InterPro"/>
</dbReference>
<dbReference type="GO" id="GO:0006284">
    <property type="term" value="P:base-excision repair"/>
    <property type="evidence" value="ECO:0007669"/>
    <property type="project" value="InterPro"/>
</dbReference>
<keyword evidence="4 5" id="KW-0234">DNA repair</keyword>
<dbReference type="SUPFAM" id="SSF50486">
    <property type="entry name" value="FMT C-terminal domain-like"/>
    <property type="match status" value="1"/>
</dbReference>
<dbReference type="EMBL" id="JJML01000033">
    <property type="protein sequence ID" value="KGF72226.1"/>
    <property type="molecule type" value="Genomic_DNA"/>
</dbReference>